<dbReference type="Gene3D" id="3.40.30.10">
    <property type="entry name" value="Glutaredoxin"/>
    <property type="match status" value="1"/>
</dbReference>
<dbReference type="GO" id="GO:0051537">
    <property type="term" value="F:2 iron, 2 sulfur cluster binding"/>
    <property type="evidence" value="ECO:0007669"/>
    <property type="project" value="UniProtKB-KW"/>
</dbReference>
<organism evidence="4 5">
    <name type="scientific">Candidatus Sneabacter namystus</name>
    <dbReference type="NCBI Taxonomy" id="2601646"/>
    <lineage>
        <taxon>Bacteria</taxon>
        <taxon>Pseudomonadati</taxon>
        <taxon>Pseudomonadota</taxon>
        <taxon>Alphaproteobacteria</taxon>
        <taxon>Rickettsiales</taxon>
        <taxon>Rickettsiaceae</taxon>
        <taxon>Rickettsieae</taxon>
        <taxon>Candidatus Sneabacter</taxon>
    </lineage>
</organism>
<feature type="domain" description="Glutaredoxin" evidence="3">
    <location>
        <begin position="27"/>
        <end position="91"/>
    </location>
</feature>
<dbReference type="AlphaFoldDB" id="A0A5C0UHE4"/>
<dbReference type="PANTHER" id="PTHR10293">
    <property type="entry name" value="GLUTAREDOXIN FAMILY MEMBER"/>
    <property type="match status" value="1"/>
</dbReference>
<dbReference type="RefSeq" id="WP_148951847.1">
    <property type="nucleotide sequence ID" value="NZ_CP043312.1"/>
</dbReference>
<dbReference type="Pfam" id="PF00462">
    <property type="entry name" value="Glutaredoxin"/>
    <property type="match status" value="1"/>
</dbReference>
<keyword evidence="1" id="KW-0411">Iron-sulfur</keyword>
<dbReference type="PANTHER" id="PTHR10293:SF72">
    <property type="entry name" value="MONOTHIOL GLUTAREDOXIN-S14, CHLOROPLASTIC"/>
    <property type="match status" value="1"/>
</dbReference>
<dbReference type="NCBIfam" id="TIGR00365">
    <property type="entry name" value="Grx4 family monothiol glutaredoxin"/>
    <property type="match status" value="1"/>
</dbReference>
<dbReference type="InterPro" id="IPR036249">
    <property type="entry name" value="Thioredoxin-like_sf"/>
</dbReference>
<evidence type="ECO:0000256" key="1">
    <source>
        <dbReference type="ARBA" id="ARBA00022714"/>
    </source>
</evidence>
<reference evidence="4 5" key="1">
    <citation type="submission" date="2019-08" db="EMBL/GenBank/DDBJ databases">
        <title>Highly reduced genomes of protist endosymbionts show evolutionary convergence.</title>
        <authorList>
            <person name="George E."/>
            <person name="Husnik F."/>
            <person name="Tashyreva D."/>
            <person name="Prokopchuk G."/>
            <person name="Horak A."/>
            <person name="Kwong W.K."/>
            <person name="Lukes J."/>
            <person name="Keeling P.J."/>
        </authorList>
    </citation>
    <scope>NUCLEOTIDE SEQUENCE [LARGE SCALE GENOMIC DNA]</scope>
    <source>
        <strain evidence="4">1621</strain>
    </source>
</reference>
<evidence type="ECO:0000256" key="2">
    <source>
        <dbReference type="ARBA" id="ARBA00023284"/>
    </source>
</evidence>
<dbReference type="OrthoDB" id="9804115at2"/>
<keyword evidence="1" id="KW-0408">Iron</keyword>
<protein>
    <submittedName>
        <fullName evidence="4">Grx4 family monothiol glutaredoxin</fullName>
    </submittedName>
</protein>
<gene>
    <name evidence="4" type="primary">grxD</name>
    <name evidence="4" type="ORF">FZC37_00840</name>
</gene>
<dbReference type="SUPFAM" id="SSF52833">
    <property type="entry name" value="Thioredoxin-like"/>
    <property type="match status" value="1"/>
</dbReference>
<proteinExistence type="predicted"/>
<dbReference type="InterPro" id="IPR002109">
    <property type="entry name" value="Glutaredoxin"/>
</dbReference>
<accession>A0A5C0UHE4</accession>
<dbReference type="EMBL" id="CP043312">
    <property type="protein sequence ID" value="QEK39486.1"/>
    <property type="molecule type" value="Genomic_DNA"/>
</dbReference>
<dbReference type="InterPro" id="IPR004480">
    <property type="entry name" value="Monothiol_GRX-rel"/>
</dbReference>
<keyword evidence="1" id="KW-0001">2Fe-2S</keyword>
<dbReference type="PROSITE" id="PS51354">
    <property type="entry name" value="GLUTAREDOXIN_2"/>
    <property type="match status" value="1"/>
</dbReference>
<evidence type="ECO:0000259" key="3">
    <source>
        <dbReference type="Pfam" id="PF00462"/>
    </source>
</evidence>
<keyword evidence="1" id="KW-0479">Metal-binding</keyword>
<sequence>MKENEDENQLRKTAIDFIQKTIKEKTIVVFMKGTHNFPQCGFSAQVVNILRKNKFTFCDVNIFSIPYLREEIKQFSNWPTIPQLYVKQVFVGGSDIVSEMESKGIFFQEINNLIESHK</sequence>
<keyword evidence="2" id="KW-0676">Redox-active center</keyword>
<name>A0A5C0UHE4_9RICK</name>
<dbReference type="Proteomes" id="UP000323844">
    <property type="component" value="Chromosome"/>
</dbReference>
<keyword evidence="5" id="KW-1185">Reference proteome</keyword>
<evidence type="ECO:0000313" key="5">
    <source>
        <dbReference type="Proteomes" id="UP000323844"/>
    </source>
</evidence>
<dbReference type="KEGG" id="snay:FZC37_00840"/>
<evidence type="ECO:0000313" key="4">
    <source>
        <dbReference type="EMBL" id="QEK39486.1"/>
    </source>
</evidence>